<evidence type="ECO:0000256" key="1">
    <source>
        <dbReference type="ARBA" id="ARBA00004834"/>
    </source>
</evidence>
<dbReference type="InterPro" id="IPR023296">
    <property type="entry name" value="Glyco_hydro_beta-prop_sf"/>
</dbReference>
<dbReference type="InterPro" id="IPR012291">
    <property type="entry name" value="CBM2_carb-bd_dom_sf"/>
</dbReference>
<dbReference type="PROSITE" id="PS51173">
    <property type="entry name" value="CBM2"/>
    <property type="match status" value="1"/>
</dbReference>
<proteinExistence type="inferred from homology"/>
<protein>
    <recommendedName>
        <fullName evidence="8">CBM2 domain-containing protein</fullName>
    </recommendedName>
</protein>
<comment type="caution">
    <text evidence="9">The sequence shown here is derived from an EMBL/GenBank/DDBJ whole genome shotgun (WGS) entry which is preliminary data.</text>
</comment>
<evidence type="ECO:0000256" key="7">
    <source>
        <dbReference type="SAM" id="SignalP"/>
    </source>
</evidence>
<evidence type="ECO:0000259" key="8">
    <source>
        <dbReference type="PROSITE" id="PS51173"/>
    </source>
</evidence>
<gene>
    <name evidence="9" type="ORF">GCM10009681_29470</name>
</gene>
<dbReference type="InterPro" id="IPR050727">
    <property type="entry name" value="GH43_arabinanases"/>
</dbReference>
<dbReference type="CDD" id="cd08998">
    <property type="entry name" value="GH43_Arb43a-like"/>
    <property type="match status" value="1"/>
</dbReference>
<evidence type="ECO:0000313" key="10">
    <source>
        <dbReference type="Proteomes" id="UP001500655"/>
    </source>
</evidence>
<evidence type="ECO:0000256" key="6">
    <source>
        <dbReference type="SAM" id="MobiDB-lite"/>
    </source>
</evidence>
<organism evidence="9 10">
    <name type="scientific">Luedemannella helvata</name>
    <dbReference type="NCBI Taxonomy" id="349315"/>
    <lineage>
        <taxon>Bacteria</taxon>
        <taxon>Bacillati</taxon>
        <taxon>Actinomycetota</taxon>
        <taxon>Actinomycetes</taxon>
        <taxon>Micromonosporales</taxon>
        <taxon>Micromonosporaceae</taxon>
        <taxon>Luedemannella</taxon>
    </lineage>
</organism>
<dbReference type="InterPro" id="IPR006710">
    <property type="entry name" value="Glyco_hydro_43"/>
</dbReference>
<dbReference type="Gene3D" id="2.115.10.20">
    <property type="entry name" value="Glycosyl hydrolase domain, family 43"/>
    <property type="match status" value="1"/>
</dbReference>
<evidence type="ECO:0000256" key="4">
    <source>
        <dbReference type="ARBA" id="ARBA00023295"/>
    </source>
</evidence>
<comment type="pathway">
    <text evidence="1">Glycan metabolism; L-arabinan degradation.</text>
</comment>
<dbReference type="Proteomes" id="UP001500655">
    <property type="component" value="Unassembled WGS sequence"/>
</dbReference>
<dbReference type="SUPFAM" id="SSF75005">
    <property type="entry name" value="Arabinanase/levansucrase/invertase"/>
    <property type="match status" value="1"/>
</dbReference>
<keyword evidence="7" id="KW-0732">Signal</keyword>
<dbReference type="PANTHER" id="PTHR43301">
    <property type="entry name" value="ARABINAN ENDO-1,5-ALPHA-L-ARABINOSIDASE"/>
    <property type="match status" value="1"/>
</dbReference>
<dbReference type="SUPFAM" id="SSF49384">
    <property type="entry name" value="Carbohydrate-binding domain"/>
    <property type="match status" value="1"/>
</dbReference>
<evidence type="ECO:0000256" key="5">
    <source>
        <dbReference type="RuleBase" id="RU361187"/>
    </source>
</evidence>
<comment type="similarity">
    <text evidence="2 5">Belongs to the glycosyl hydrolase 43 family.</text>
</comment>
<dbReference type="Pfam" id="PF00553">
    <property type="entry name" value="CBM_2"/>
    <property type="match status" value="1"/>
</dbReference>
<evidence type="ECO:0000256" key="3">
    <source>
        <dbReference type="ARBA" id="ARBA00022801"/>
    </source>
</evidence>
<dbReference type="SMART" id="SM00637">
    <property type="entry name" value="CBD_II"/>
    <property type="match status" value="1"/>
</dbReference>
<feature type="domain" description="CBM2" evidence="8">
    <location>
        <begin position="31"/>
        <end position="140"/>
    </location>
</feature>
<keyword evidence="4 5" id="KW-0326">Glycosidase</keyword>
<feature type="compositionally biased region" description="Low complexity" evidence="6">
    <location>
        <begin position="144"/>
        <end position="166"/>
    </location>
</feature>
<evidence type="ECO:0000313" key="9">
    <source>
        <dbReference type="EMBL" id="GAA1756416.1"/>
    </source>
</evidence>
<keyword evidence="10" id="KW-1185">Reference proteome</keyword>
<evidence type="ECO:0000256" key="2">
    <source>
        <dbReference type="ARBA" id="ARBA00009865"/>
    </source>
</evidence>
<name>A0ABN2KHP1_9ACTN</name>
<dbReference type="Gene3D" id="2.60.40.290">
    <property type="match status" value="1"/>
</dbReference>
<feature type="signal peptide" evidence="7">
    <location>
        <begin position="1"/>
        <end position="21"/>
    </location>
</feature>
<dbReference type="InterPro" id="IPR008965">
    <property type="entry name" value="CBM2/CBM3_carb-bd_dom_sf"/>
</dbReference>
<dbReference type="InterPro" id="IPR001919">
    <property type="entry name" value="CBD2"/>
</dbReference>
<dbReference type="Pfam" id="PF04616">
    <property type="entry name" value="Glyco_hydro_43"/>
    <property type="match status" value="1"/>
</dbReference>
<dbReference type="EMBL" id="BAAALS010000013">
    <property type="protein sequence ID" value="GAA1756416.1"/>
    <property type="molecule type" value="Genomic_DNA"/>
</dbReference>
<dbReference type="RefSeq" id="WP_344081743.1">
    <property type="nucleotide sequence ID" value="NZ_BAAALS010000013.1"/>
</dbReference>
<accession>A0ABN2KHP1</accession>
<feature type="region of interest" description="Disordered" evidence="6">
    <location>
        <begin position="144"/>
        <end position="191"/>
    </location>
</feature>
<keyword evidence="3 5" id="KW-0378">Hydrolase</keyword>
<reference evidence="9 10" key="1">
    <citation type="journal article" date="2019" name="Int. J. Syst. Evol. Microbiol.">
        <title>The Global Catalogue of Microorganisms (GCM) 10K type strain sequencing project: providing services to taxonomists for standard genome sequencing and annotation.</title>
        <authorList>
            <consortium name="The Broad Institute Genomics Platform"/>
            <consortium name="The Broad Institute Genome Sequencing Center for Infectious Disease"/>
            <person name="Wu L."/>
            <person name="Ma J."/>
        </authorList>
    </citation>
    <scope>NUCLEOTIDE SEQUENCE [LARGE SCALE GENOMIC DNA]</scope>
    <source>
        <strain evidence="9 10">JCM 13249</strain>
    </source>
</reference>
<sequence length="483" mass="49810">MLRTPQRVALLAGGLAATVVAGTGVVVAVSAQAAAAGCAVSYRVTNQWPNGFGADVNVNNLGDPINGWTLTWTFGAGQTIQQAWSAAVTQAGADVTAKNVSYNGSIPTGGSTSFGFNGSWSGSNPVPTNFALNGVTCTGAVATSGAAPTTAPRTTQAPQTTRAPLTSAVVTSRAPVTTGPATPTIPPASYPNPGVVNGDTGVHDPTVVKTPAGTYIAAHTGTNIQLKTSTDRTTWRNAGAAFPGGASWTTTYTGGSANLWAPDISYHNGQYYMYYSASTFGSNRSAIFLATSPTGASGSWTHRGLVIETTSSSNYNAIDPNLVVDDAGNWWLSFGSFWSGLKLIALNPGTGLRSDTTVRAIAARGGGTTAIEAPFIFKHGGYYYLWVSWDTCCQGANSTYRIMVGRSTSVTGPYTDRNGVAMTAGGGTQVLATHGGVIGPGHQAVIRDNDGDVLVYHYYTSSGASYLGINRIGYDGAGWPFVY</sequence>
<feature type="chain" id="PRO_5047356617" description="CBM2 domain-containing protein" evidence="7">
    <location>
        <begin position="22"/>
        <end position="483"/>
    </location>
</feature>
<dbReference type="PANTHER" id="PTHR43301:SF3">
    <property type="entry name" value="ARABINAN ENDO-1,5-ALPHA-L-ARABINOSIDASE A-RELATED"/>
    <property type="match status" value="1"/>
</dbReference>